<sequence length="96" mass="11146">MYFLKFMTVMSIVYVWCVDFKIINSSRGGFLLMINGFTFNKQCAKGKMWICTSKGTSRCDAKVRMEDPSTVIPYNIQHNHPPPKYHVTKDGKYIKL</sequence>
<dbReference type="Gene3D" id="2.20.25.240">
    <property type="match status" value="1"/>
</dbReference>
<evidence type="ECO:0000259" key="5">
    <source>
        <dbReference type="Pfam" id="PF04500"/>
    </source>
</evidence>
<protein>
    <recommendedName>
        <fullName evidence="5">FLYWCH-type domain-containing protein</fullName>
    </recommendedName>
</protein>
<comment type="caution">
    <text evidence="6">The sequence shown here is derived from an EMBL/GenBank/DDBJ whole genome shotgun (WGS) entry which is preliminary data.</text>
</comment>
<dbReference type="Proteomes" id="UP001549920">
    <property type="component" value="Unassembled WGS sequence"/>
</dbReference>
<evidence type="ECO:0000313" key="7">
    <source>
        <dbReference type="Proteomes" id="UP001549920"/>
    </source>
</evidence>
<keyword evidence="1" id="KW-0479">Metal-binding</keyword>
<dbReference type="EMBL" id="JBEUOH010000011">
    <property type="protein sequence ID" value="KAL0881501.1"/>
    <property type="molecule type" value="Genomic_DNA"/>
</dbReference>
<accession>A0ABR3HY66</accession>
<reference evidence="6 7" key="1">
    <citation type="submission" date="2024-06" db="EMBL/GenBank/DDBJ databases">
        <title>A chromosome-level genome assembly of beet webworm, Loxostege sticticalis.</title>
        <authorList>
            <person name="Zhang Y."/>
        </authorList>
    </citation>
    <scope>NUCLEOTIDE SEQUENCE [LARGE SCALE GENOMIC DNA]</scope>
    <source>
        <strain evidence="6">AQ026</strain>
        <tissue evidence="6">Whole body</tissue>
    </source>
</reference>
<evidence type="ECO:0000256" key="1">
    <source>
        <dbReference type="ARBA" id="ARBA00022723"/>
    </source>
</evidence>
<proteinExistence type="predicted"/>
<name>A0ABR3HY66_LOXSC</name>
<organism evidence="6 7">
    <name type="scientific">Loxostege sticticalis</name>
    <name type="common">Beet webworm moth</name>
    <dbReference type="NCBI Taxonomy" id="481309"/>
    <lineage>
        <taxon>Eukaryota</taxon>
        <taxon>Metazoa</taxon>
        <taxon>Ecdysozoa</taxon>
        <taxon>Arthropoda</taxon>
        <taxon>Hexapoda</taxon>
        <taxon>Insecta</taxon>
        <taxon>Pterygota</taxon>
        <taxon>Neoptera</taxon>
        <taxon>Endopterygota</taxon>
        <taxon>Lepidoptera</taxon>
        <taxon>Glossata</taxon>
        <taxon>Ditrysia</taxon>
        <taxon>Pyraloidea</taxon>
        <taxon>Crambidae</taxon>
        <taxon>Pyraustinae</taxon>
        <taxon>Loxostege</taxon>
    </lineage>
</organism>
<feature type="chain" id="PRO_5046734647" description="FLYWCH-type domain-containing protein" evidence="4">
    <location>
        <begin position="18"/>
        <end position="96"/>
    </location>
</feature>
<evidence type="ECO:0000256" key="4">
    <source>
        <dbReference type="SAM" id="SignalP"/>
    </source>
</evidence>
<feature type="domain" description="FLYWCH-type" evidence="5">
    <location>
        <begin position="23"/>
        <end position="80"/>
    </location>
</feature>
<dbReference type="Pfam" id="PF04500">
    <property type="entry name" value="FLYWCH"/>
    <property type="match status" value="1"/>
</dbReference>
<evidence type="ECO:0000256" key="2">
    <source>
        <dbReference type="ARBA" id="ARBA00022771"/>
    </source>
</evidence>
<evidence type="ECO:0000313" key="6">
    <source>
        <dbReference type="EMBL" id="KAL0881501.1"/>
    </source>
</evidence>
<evidence type="ECO:0000256" key="3">
    <source>
        <dbReference type="ARBA" id="ARBA00022833"/>
    </source>
</evidence>
<keyword evidence="2" id="KW-0863">Zinc-finger</keyword>
<keyword evidence="7" id="KW-1185">Reference proteome</keyword>
<gene>
    <name evidence="6" type="ORF">ABMA27_001352</name>
</gene>
<keyword evidence="4" id="KW-0732">Signal</keyword>
<dbReference type="InterPro" id="IPR007588">
    <property type="entry name" value="Znf_FLYWCH"/>
</dbReference>
<feature type="signal peptide" evidence="4">
    <location>
        <begin position="1"/>
        <end position="17"/>
    </location>
</feature>
<keyword evidence="3" id="KW-0862">Zinc</keyword>